<evidence type="ECO:0000313" key="1">
    <source>
        <dbReference type="EMBL" id="RKE04176.1"/>
    </source>
</evidence>
<comment type="caution">
    <text evidence="1">The sequence shown here is derived from an EMBL/GenBank/DDBJ whole genome shotgun (WGS) entry which is preliminary data.</text>
</comment>
<dbReference type="Proteomes" id="UP000284531">
    <property type="component" value="Unassembled WGS sequence"/>
</dbReference>
<reference evidence="1 2" key="1">
    <citation type="submission" date="2018-09" db="EMBL/GenBank/DDBJ databases">
        <title>Genomic Encyclopedia of Archaeal and Bacterial Type Strains, Phase II (KMG-II): from individual species to whole genera.</title>
        <authorList>
            <person name="Goeker M."/>
        </authorList>
    </citation>
    <scope>NUCLEOTIDE SEQUENCE [LARGE SCALE GENOMIC DNA]</scope>
    <source>
        <strain evidence="1 2">DSM 21950</strain>
    </source>
</reference>
<evidence type="ECO:0000313" key="2">
    <source>
        <dbReference type="Proteomes" id="UP000284531"/>
    </source>
</evidence>
<dbReference type="EMBL" id="RAPQ01000008">
    <property type="protein sequence ID" value="RKE04176.1"/>
    <property type="molecule type" value="Genomic_DNA"/>
</dbReference>
<protein>
    <submittedName>
        <fullName evidence="1">Uncharacterized protein</fullName>
    </submittedName>
</protein>
<dbReference type="AlphaFoldDB" id="A0A419X956"/>
<dbReference type="OrthoDB" id="9816120at2"/>
<keyword evidence="2" id="KW-1185">Reference proteome</keyword>
<name>A0A419X956_9BACT</name>
<gene>
    <name evidence="1" type="ORF">BXY64_1192</name>
</gene>
<organism evidence="1 2">
    <name type="scientific">Marinifilum flexuosum</name>
    <dbReference type="NCBI Taxonomy" id="1117708"/>
    <lineage>
        <taxon>Bacteria</taxon>
        <taxon>Pseudomonadati</taxon>
        <taxon>Bacteroidota</taxon>
        <taxon>Bacteroidia</taxon>
        <taxon>Marinilabiliales</taxon>
        <taxon>Marinifilaceae</taxon>
    </lineage>
</organism>
<sequence length="159" mass="18611">MNKEKRIQDAWEWIPPQNRPSKFGGDLNVYPKNENRIPIYVIDSSEEDNEVFFINNSKKALKCVISSYSGEWTENKDDQKFFYENVLPGEAVKIDDFDPIYDYKEMIQQDVFIEDLEGNRTRFFCVSYGSIIPETILLYNDNSRDKGVNIQELSKCGPK</sequence>
<accession>A0A419X956</accession>
<dbReference type="RefSeq" id="WP_120238981.1">
    <property type="nucleotide sequence ID" value="NZ_RAPQ01000008.1"/>
</dbReference>
<proteinExistence type="predicted"/>